<dbReference type="EMBL" id="CAJVPQ010000439">
    <property type="protein sequence ID" value="CAG8481519.1"/>
    <property type="molecule type" value="Genomic_DNA"/>
</dbReference>
<name>A0A9N8WCV8_9GLOM</name>
<comment type="caution">
    <text evidence="2">The sequence shown here is derived from an EMBL/GenBank/DDBJ whole genome shotgun (WGS) entry which is preliminary data.</text>
</comment>
<sequence length="101" mass="12148">IEMKAILKSIRKDYNLDYENTFNSSRNIEIHGQLVEELRKTIVPKYRPSISQLTKWLKFERNDADKYERNDERNEENERDDDEEEVEIMLTGEAQHSNDDN</sequence>
<dbReference type="AlphaFoldDB" id="A0A9N8WCV8"/>
<evidence type="ECO:0000256" key="1">
    <source>
        <dbReference type="SAM" id="MobiDB-lite"/>
    </source>
</evidence>
<keyword evidence="3" id="KW-1185">Reference proteome</keyword>
<feature type="region of interest" description="Disordered" evidence="1">
    <location>
        <begin position="64"/>
        <end position="101"/>
    </location>
</feature>
<organism evidence="2 3">
    <name type="scientific">Funneliformis caledonium</name>
    <dbReference type="NCBI Taxonomy" id="1117310"/>
    <lineage>
        <taxon>Eukaryota</taxon>
        <taxon>Fungi</taxon>
        <taxon>Fungi incertae sedis</taxon>
        <taxon>Mucoromycota</taxon>
        <taxon>Glomeromycotina</taxon>
        <taxon>Glomeromycetes</taxon>
        <taxon>Glomerales</taxon>
        <taxon>Glomeraceae</taxon>
        <taxon>Funneliformis</taxon>
    </lineage>
</organism>
<protein>
    <submittedName>
        <fullName evidence="2">14610_t:CDS:1</fullName>
    </submittedName>
</protein>
<evidence type="ECO:0000313" key="2">
    <source>
        <dbReference type="EMBL" id="CAG8481519.1"/>
    </source>
</evidence>
<proteinExistence type="predicted"/>
<dbReference type="Proteomes" id="UP000789570">
    <property type="component" value="Unassembled WGS sequence"/>
</dbReference>
<gene>
    <name evidence="2" type="ORF">FCALED_LOCUS2736</name>
</gene>
<accession>A0A9N8WCV8</accession>
<feature type="compositionally biased region" description="Acidic residues" evidence="1">
    <location>
        <begin position="73"/>
        <end position="87"/>
    </location>
</feature>
<feature type="non-terminal residue" evidence="2">
    <location>
        <position position="1"/>
    </location>
</feature>
<dbReference type="OrthoDB" id="2405014at2759"/>
<reference evidence="2" key="1">
    <citation type="submission" date="2021-06" db="EMBL/GenBank/DDBJ databases">
        <authorList>
            <person name="Kallberg Y."/>
            <person name="Tangrot J."/>
            <person name="Rosling A."/>
        </authorList>
    </citation>
    <scope>NUCLEOTIDE SEQUENCE</scope>
    <source>
        <strain evidence="2">UK204</strain>
    </source>
</reference>
<evidence type="ECO:0000313" key="3">
    <source>
        <dbReference type="Proteomes" id="UP000789570"/>
    </source>
</evidence>